<evidence type="ECO:0000256" key="3">
    <source>
        <dbReference type="ARBA" id="ARBA00022833"/>
    </source>
</evidence>
<protein>
    <recommendedName>
        <fullName evidence="5">MYND-type domain-containing protein</fullName>
    </recommendedName>
</protein>
<organism evidence="6 7">
    <name type="scientific">Ephemerocybe angulata</name>
    <dbReference type="NCBI Taxonomy" id="980116"/>
    <lineage>
        <taxon>Eukaryota</taxon>
        <taxon>Fungi</taxon>
        <taxon>Dikarya</taxon>
        <taxon>Basidiomycota</taxon>
        <taxon>Agaricomycotina</taxon>
        <taxon>Agaricomycetes</taxon>
        <taxon>Agaricomycetidae</taxon>
        <taxon>Agaricales</taxon>
        <taxon>Agaricineae</taxon>
        <taxon>Psathyrellaceae</taxon>
        <taxon>Ephemerocybe</taxon>
    </lineage>
</organism>
<keyword evidence="1" id="KW-0479">Metal-binding</keyword>
<accession>A0A8H6M124</accession>
<evidence type="ECO:0000313" key="6">
    <source>
        <dbReference type="EMBL" id="KAF6747797.1"/>
    </source>
</evidence>
<dbReference type="Pfam" id="PF01753">
    <property type="entry name" value="zf-MYND"/>
    <property type="match status" value="1"/>
</dbReference>
<reference evidence="6 7" key="1">
    <citation type="submission" date="2020-07" db="EMBL/GenBank/DDBJ databases">
        <title>Comparative genomics of pyrophilous fungi reveals a link between fire events and developmental genes.</title>
        <authorList>
            <consortium name="DOE Joint Genome Institute"/>
            <person name="Steindorff A.S."/>
            <person name="Carver A."/>
            <person name="Calhoun S."/>
            <person name="Stillman K."/>
            <person name="Liu H."/>
            <person name="Lipzen A."/>
            <person name="Pangilinan J."/>
            <person name="Labutti K."/>
            <person name="Bruns T.D."/>
            <person name="Grigoriev I.V."/>
        </authorList>
    </citation>
    <scope>NUCLEOTIDE SEQUENCE [LARGE SCALE GENOMIC DNA]</scope>
    <source>
        <strain evidence="6 7">CBS 144469</strain>
    </source>
</reference>
<comment type="caution">
    <text evidence="6">The sequence shown here is derived from an EMBL/GenBank/DDBJ whole genome shotgun (WGS) entry which is preliminary data.</text>
</comment>
<evidence type="ECO:0000313" key="7">
    <source>
        <dbReference type="Proteomes" id="UP000521943"/>
    </source>
</evidence>
<evidence type="ECO:0000259" key="5">
    <source>
        <dbReference type="PROSITE" id="PS50865"/>
    </source>
</evidence>
<keyword evidence="7" id="KW-1185">Reference proteome</keyword>
<keyword evidence="3" id="KW-0862">Zinc</keyword>
<dbReference type="PROSITE" id="PS50865">
    <property type="entry name" value="ZF_MYND_2"/>
    <property type="match status" value="1"/>
</dbReference>
<evidence type="ECO:0000256" key="2">
    <source>
        <dbReference type="ARBA" id="ARBA00022771"/>
    </source>
</evidence>
<evidence type="ECO:0000256" key="1">
    <source>
        <dbReference type="ARBA" id="ARBA00022723"/>
    </source>
</evidence>
<dbReference type="EMBL" id="JACGCI010000077">
    <property type="protein sequence ID" value="KAF6747797.1"/>
    <property type="molecule type" value="Genomic_DNA"/>
</dbReference>
<sequence length="444" mass="50041">MSKCFDKFPPRHVFLPLENANKCEYCGKVCAERLKLCANCGEAAYCDAQCQKKDWKKHKPNCGDTDRIDLKSFYPLIAALMEYHRQDPSRPVHPALRHEIVSSPNPGAHPCAFPDGSSALLVFLGAPMPQARALSQPGEWWPSAINRREQDKLIRRFQAEFYLLPSTIACLFGIMAEVYSTTYTSPNATDKKHQRRVRLKYGSSPIADFGIVKGRADVEAEDRSAYFSMTDADFIPGMDPDDHYWVYFTTAAGEDIFLDCGMSTYNFDLGVETKAHVTRALPSYITLAPAFLMDREIKRAMPNHLTESERFSVLRDAKLEGAIRHIAGVGLTDADADTLWEFMDKVAGRECSEVEKELVGGWCMKACGAFERCLDVREYLNFPAETIILVPNDTEGPPSDDPAWWKYLGKMNRKQRRGEITNEELGEAIRAWKRKHAGMAGKNA</sequence>
<dbReference type="Gene3D" id="6.10.140.2220">
    <property type="match status" value="1"/>
</dbReference>
<evidence type="ECO:0000256" key="4">
    <source>
        <dbReference type="PROSITE-ProRule" id="PRU00134"/>
    </source>
</evidence>
<dbReference type="PROSITE" id="PS01360">
    <property type="entry name" value="ZF_MYND_1"/>
    <property type="match status" value="1"/>
</dbReference>
<dbReference type="InterPro" id="IPR002893">
    <property type="entry name" value="Znf_MYND"/>
</dbReference>
<keyword evidence="2 4" id="KW-0863">Zinc-finger</keyword>
<proteinExistence type="predicted"/>
<feature type="domain" description="MYND-type" evidence="5">
    <location>
        <begin position="23"/>
        <end position="62"/>
    </location>
</feature>
<dbReference type="GO" id="GO:0008270">
    <property type="term" value="F:zinc ion binding"/>
    <property type="evidence" value="ECO:0007669"/>
    <property type="project" value="UniProtKB-KW"/>
</dbReference>
<dbReference type="SUPFAM" id="SSF144232">
    <property type="entry name" value="HIT/MYND zinc finger-like"/>
    <property type="match status" value="1"/>
</dbReference>
<dbReference type="Proteomes" id="UP000521943">
    <property type="component" value="Unassembled WGS sequence"/>
</dbReference>
<dbReference type="OrthoDB" id="341421at2759"/>
<gene>
    <name evidence="6" type="ORF">DFP72DRAFT_1147054</name>
</gene>
<name>A0A8H6M124_9AGAR</name>
<dbReference type="AlphaFoldDB" id="A0A8H6M124"/>